<comment type="caution">
    <text evidence="2">The sequence shown here is derived from an EMBL/GenBank/DDBJ whole genome shotgun (WGS) entry which is preliminary data.</text>
</comment>
<reference evidence="2 3" key="1">
    <citation type="submission" date="2019-01" db="EMBL/GenBank/DDBJ databases">
        <title>Draft Genome and Complete Hox-Cluster Characterization of the Sterlet Sturgeon (Acipenser ruthenus).</title>
        <authorList>
            <person name="Wei Q."/>
        </authorList>
    </citation>
    <scope>NUCLEOTIDE SEQUENCE [LARGE SCALE GENOMIC DNA]</scope>
    <source>
        <strain evidence="2">WHYD16114868_AA</strain>
        <tissue evidence="2">Blood</tissue>
    </source>
</reference>
<gene>
    <name evidence="2" type="ORF">EOD39_19901</name>
</gene>
<name>A0A444UWX2_ACIRT</name>
<organism evidence="2 3">
    <name type="scientific">Acipenser ruthenus</name>
    <name type="common">Sterlet sturgeon</name>
    <dbReference type="NCBI Taxonomy" id="7906"/>
    <lineage>
        <taxon>Eukaryota</taxon>
        <taxon>Metazoa</taxon>
        <taxon>Chordata</taxon>
        <taxon>Craniata</taxon>
        <taxon>Vertebrata</taxon>
        <taxon>Euteleostomi</taxon>
        <taxon>Actinopterygii</taxon>
        <taxon>Chondrostei</taxon>
        <taxon>Acipenseriformes</taxon>
        <taxon>Acipenseridae</taxon>
        <taxon>Acipenser</taxon>
    </lineage>
</organism>
<accession>A0A444UWX2</accession>
<evidence type="ECO:0000259" key="1">
    <source>
        <dbReference type="PROSITE" id="PS50058"/>
    </source>
</evidence>
<dbReference type="InterPro" id="IPR015898">
    <property type="entry name" value="G-protein_gamma-like_dom"/>
</dbReference>
<sequence>MSSNSNLTTMRRLVEQLKLEASVERIKTIGSRFSLHPRTDIFTAVLPYRACKLTTVQNATASSRKCDRSLNLTEELPLWKLGFVFLR</sequence>
<feature type="domain" description="G protein gamma" evidence="1">
    <location>
        <begin position="3"/>
        <end position="27"/>
    </location>
</feature>
<dbReference type="PROSITE" id="PS50058">
    <property type="entry name" value="G_PROTEIN_GAMMA"/>
    <property type="match status" value="1"/>
</dbReference>
<proteinExistence type="predicted"/>
<dbReference type="Gene3D" id="4.10.260.10">
    <property type="entry name" value="Transducin (heterotrimeric G protein), gamma chain"/>
    <property type="match status" value="1"/>
</dbReference>
<keyword evidence="3" id="KW-1185">Reference proteome</keyword>
<dbReference type="InterPro" id="IPR036284">
    <property type="entry name" value="GGL_sf"/>
</dbReference>
<evidence type="ECO:0000313" key="2">
    <source>
        <dbReference type="EMBL" id="RXM92658.1"/>
    </source>
</evidence>
<dbReference type="EMBL" id="SCEB01005900">
    <property type="protein sequence ID" value="RXM92658.1"/>
    <property type="molecule type" value="Genomic_DNA"/>
</dbReference>
<dbReference type="AlphaFoldDB" id="A0A444UWX2"/>
<dbReference type="GO" id="GO:0007186">
    <property type="term" value="P:G protein-coupled receptor signaling pathway"/>
    <property type="evidence" value="ECO:0007669"/>
    <property type="project" value="InterPro"/>
</dbReference>
<protein>
    <recommendedName>
        <fullName evidence="1">G protein gamma domain-containing protein</fullName>
    </recommendedName>
</protein>
<evidence type="ECO:0000313" key="3">
    <source>
        <dbReference type="Proteomes" id="UP000289886"/>
    </source>
</evidence>
<dbReference type="Proteomes" id="UP000289886">
    <property type="component" value="Unassembled WGS sequence"/>
</dbReference>